<gene>
    <name evidence="4" type="ORF">CUR178_06763</name>
</gene>
<dbReference type="GO" id="GO:0006020">
    <property type="term" value="P:inositol metabolic process"/>
    <property type="evidence" value="ECO:0007669"/>
    <property type="project" value="TreeGrafter"/>
</dbReference>
<feature type="binding site" evidence="2">
    <location>
        <position position="134"/>
    </location>
    <ligand>
        <name>Mg(2+)</name>
        <dbReference type="ChEBI" id="CHEBI:18420"/>
        <label>1</label>
        <note>catalytic</note>
    </ligand>
</feature>
<dbReference type="Gene3D" id="3.40.190.80">
    <property type="match status" value="1"/>
</dbReference>
<dbReference type="SUPFAM" id="SSF56655">
    <property type="entry name" value="Carbohydrate phosphatase"/>
    <property type="match status" value="2"/>
</dbReference>
<dbReference type="KEGG" id="lenr:94173932"/>
<feature type="binding site" evidence="2">
    <location>
        <position position="135"/>
    </location>
    <ligand>
        <name>Mg(2+)</name>
        <dbReference type="ChEBI" id="CHEBI:18420"/>
        <label>1</label>
        <note>catalytic</note>
    </ligand>
</feature>
<dbReference type="GO" id="GO:0007165">
    <property type="term" value="P:signal transduction"/>
    <property type="evidence" value="ECO:0007669"/>
    <property type="project" value="TreeGrafter"/>
</dbReference>
<dbReference type="GO" id="GO:0046872">
    <property type="term" value="F:metal ion binding"/>
    <property type="evidence" value="ECO:0007669"/>
    <property type="project" value="UniProtKB-KW"/>
</dbReference>
<feature type="region of interest" description="Disordered" evidence="3">
    <location>
        <begin position="216"/>
        <end position="272"/>
    </location>
</feature>
<dbReference type="Proteomes" id="UP000674179">
    <property type="component" value="Chromosome 15"/>
</dbReference>
<dbReference type="Pfam" id="PF00459">
    <property type="entry name" value="Inositol_P"/>
    <property type="match status" value="2"/>
</dbReference>
<keyword evidence="2" id="KW-0460">Magnesium</keyword>
<keyword evidence="5" id="KW-1185">Reference proteome</keyword>
<keyword evidence="2" id="KW-0479">Metal-binding</keyword>
<comment type="similarity">
    <text evidence="1">Belongs to the inositol monophosphatase superfamily.</text>
</comment>
<accession>A0A836HR77</accession>
<comment type="cofactor">
    <cofactor evidence="2">
        <name>Mg(2+)</name>
        <dbReference type="ChEBI" id="CHEBI:18420"/>
    </cofactor>
</comment>
<feature type="binding site" evidence="2">
    <location>
        <position position="115"/>
    </location>
    <ligand>
        <name>Mg(2+)</name>
        <dbReference type="ChEBI" id="CHEBI:18420"/>
        <label>1</label>
        <note>catalytic</note>
    </ligand>
</feature>
<evidence type="ECO:0000256" key="2">
    <source>
        <dbReference type="PIRSR" id="PIRSR600760-2"/>
    </source>
</evidence>
<organism evidence="4 5">
    <name type="scientific">Leishmania enriettii</name>
    <dbReference type="NCBI Taxonomy" id="5663"/>
    <lineage>
        <taxon>Eukaryota</taxon>
        <taxon>Discoba</taxon>
        <taxon>Euglenozoa</taxon>
        <taxon>Kinetoplastea</taxon>
        <taxon>Metakinetoplastina</taxon>
        <taxon>Trypanosomatida</taxon>
        <taxon>Trypanosomatidae</taxon>
        <taxon>Leishmaniinae</taxon>
        <taxon>Leishmania</taxon>
    </lineage>
</organism>
<sequence>MSTSSPASASTDTGDVNLIEALGVAIEAADKGSRIVWQSVEKRRIAAAAAATLNNTSTLAARDATSNEVATKAPATSLATQFDSQCSETILQILRQYSEEVQREKPHVRFAFMTEELGSDAPLSDSYTWVVAHIDGAISFAHGLPDCCISIGLTYRKQPVLAVVFTPFISSGVRLTVAAAAMLNVLQQQQQMAVSPTSSVAAAAVPAALSGSVGAGPIASTSTSKTKMPEEPGTSATPQMILPPAPPLPSSLRTATASAPPQTAPTITHTTPSVVPECNGELFTAIKGFGAFVNGRQIRVNPKVVPATSVVVFNYPCTVELSTHEAVRPDSAALRRRKHDAAIDCSVAMREELLRLPVAALRCHGSCATTLAHVAAGRVDAYLEPGSKAWNVCAGSLLVTEAGGVVCNMLGRPLDMAHDTTIVAAATREMAELMVKKCVRHGFGHYWLLENE</sequence>
<reference evidence="4 5" key="1">
    <citation type="submission" date="2021-02" db="EMBL/GenBank/DDBJ databases">
        <title>Leishmania (Mundinia) enrietti genome sequencing and assembly.</title>
        <authorList>
            <person name="Almutairi H."/>
            <person name="Gatherer D."/>
        </authorList>
    </citation>
    <scope>NUCLEOTIDE SEQUENCE [LARGE SCALE GENOMIC DNA]</scope>
    <source>
        <strain evidence="4">CUR178</strain>
    </source>
</reference>
<dbReference type="GO" id="GO:0008934">
    <property type="term" value="F:inositol monophosphate 1-phosphatase activity"/>
    <property type="evidence" value="ECO:0007669"/>
    <property type="project" value="TreeGrafter"/>
</dbReference>
<protein>
    <recommendedName>
        <fullName evidence="6">Myo-inositol-1 phosphatase</fullName>
    </recommendedName>
</protein>
<dbReference type="Gene3D" id="3.30.540.10">
    <property type="entry name" value="Fructose-1,6-Bisphosphatase, subunit A, domain 1"/>
    <property type="match status" value="1"/>
</dbReference>
<dbReference type="InterPro" id="IPR000760">
    <property type="entry name" value="Inositol_monophosphatase-like"/>
</dbReference>
<dbReference type="PANTHER" id="PTHR20854">
    <property type="entry name" value="INOSITOL MONOPHOSPHATASE"/>
    <property type="match status" value="1"/>
</dbReference>
<evidence type="ECO:0000256" key="3">
    <source>
        <dbReference type="SAM" id="MobiDB-lite"/>
    </source>
</evidence>
<evidence type="ECO:0000313" key="4">
    <source>
        <dbReference type="EMBL" id="KAG5482726.1"/>
    </source>
</evidence>
<evidence type="ECO:0000313" key="5">
    <source>
        <dbReference type="Proteomes" id="UP000674179"/>
    </source>
</evidence>
<name>A0A836HR77_LEIEN</name>
<feature type="compositionally biased region" description="Low complexity" evidence="3">
    <location>
        <begin position="250"/>
        <end position="266"/>
    </location>
</feature>
<evidence type="ECO:0008006" key="6">
    <source>
        <dbReference type="Google" id="ProtNLM"/>
    </source>
</evidence>
<dbReference type="OrthoDB" id="10254945at2759"/>
<dbReference type="PANTHER" id="PTHR20854:SF4">
    <property type="entry name" value="INOSITOL-1-MONOPHOSPHATASE-RELATED"/>
    <property type="match status" value="1"/>
</dbReference>
<dbReference type="RefSeq" id="XP_067694416.1">
    <property type="nucleotide sequence ID" value="XM_067838422.1"/>
</dbReference>
<dbReference type="EMBL" id="JAFHKP010000015">
    <property type="protein sequence ID" value="KAG5482726.1"/>
    <property type="molecule type" value="Genomic_DNA"/>
</dbReference>
<evidence type="ECO:0000256" key="1">
    <source>
        <dbReference type="ARBA" id="ARBA00009759"/>
    </source>
</evidence>
<comment type="caution">
    <text evidence="4">The sequence shown here is derived from an EMBL/GenBank/DDBJ whole genome shotgun (WGS) entry which is preliminary data.</text>
</comment>
<dbReference type="AlphaFoldDB" id="A0A836HR77"/>
<dbReference type="GeneID" id="94173932"/>
<proteinExistence type="inferred from homology"/>